<accession>A0ABU3NIW8</accession>
<evidence type="ECO:0000313" key="1">
    <source>
        <dbReference type="EMBL" id="MDT8896803.1"/>
    </source>
</evidence>
<dbReference type="InterPro" id="IPR038390">
    <property type="entry name" value="Metal_Tscrpt_repr_sf"/>
</dbReference>
<comment type="caution">
    <text evidence="1">The sequence shown here is derived from an EMBL/GenBank/DDBJ whole genome shotgun (WGS) entry which is preliminary data.</text>
</comment>
<gene>
    <name evidence="1" type="ORF">QYE77_00875</name>
</gene>
<organism evidence="1 2">
    <name type="scientific">Thermanaerothrix solaris</name>
    <dbReference type="NCBI Taxonomy" id="3058434"/>
    <lineage>
        <taxon>Bacteria</taxon>
        <taxon>Bacillati</taxon>
        <taxon>Chloroflexota</taxon>
        <taxon>Anaerolineae</taxon>
        <taxon>Anaerolineales</taxon>
        <taxon>Anaerolineaceae</taxon>
        <taxon>Thermanaerothrix</taxon>
    </lineage>
</organism>
<dbReference type="CDD" id="cd10151">
    <property type="entry name" value="TthCsoR-like_DUF156"/>
    <property type="match status" value="1"/>
</dbReference>
<sequence length="93" mass="10621">MIRNPDVITRLKTAEGHLRGIQRMVEEGVYCIDIIRQIQAVQAALDKVSAMILEDHLHSCVTLAIQGEDPQERERVLKEIVEVFNATNLSQRR</sequence>
<dbReference type="EMBL" id="JAUHMF010000001">
    <property type="protein sequence ID" value="MDT8896803.1"/>
    <property type="molecule type" value="Genomic_DNA"/>
</dbReference>
<name>A0ABU3NIW8_9CHLR</name>
<evidence type="ECO:0000313" key="2">
    <source>
        <dbReference type="Proteomes" id="UP001254165"/>
    </source>
</evidence>
<protein>
    <submittedName>
        <fullName evidence="1">Metal-sensitive transcriptional regulator</fullName>
    </submittedName>
</protein>
<dbReference type="Gene3D" id="1.20.58.1000">
    <property type="entry name" value="Metal-sensitive repressor, helix protomer"/>
    <property type="match status" value="1"/>
</dbReference>
<dbReference type="Proteomes" id="UP001254165">
    <property type="component" value="Unassembled WGS sequence"/>
</dbReference>
<proteinExistence type="predicted"/>
<dbReference type="Pfam" id="PF02583">
    <property type="entry name" value="Trns_repr_metal"/>
    <property type="match status" value="1"/>
</dbReference>
<reference evidence="1 2" key="1">
    <citation type="submission" date="2023-07" db="EMBL/GenBank/DDBJ databases">
        <title>Novel species of Thermanaerothrix with wide hydrolytic capabilities.</title>
        <authorList>
            <person name="Zayulina K.S."/>
            <person name="Podosokorskaya O.A."/>
            <person name="Elcheninov A.G."/>
        </authorList>
    </citation>
    <scope>NUCLEOTIDE SEQUENCE [LARGE SCALE GENOMIC DNA]</scope>
    <source>
        <strain evidence="1 2">4228-RoL</strain>
    </source>
</reference>
<keyword evidence="2" id="KW-1185">Reference proteome</keyword>
<dbReference type="PANTHER" id="PTHR33677">
    <property type="entry name" value="TRANSCRIPTIONAL REPRESSOR FRMR-RELATED"/>
    <property type="match status" value="1"/>
</dbReference>
<dbReference type="InterPro" id="IPR003735">
    <property type="entry name" value="Metal_Tscrpt_repr"/>
</dbReference>
<dbReference type="RefSeq" id="WP_315623343.1">
    <property type="nucleotide sequence ID" value="NZ_JAUHMF010000001.1"/>
</dbReference>